<dbReference type="AlphaFoldDB" id="A0A177ZT99"/>
<organism evidence="1 2">
    <name type="scientific">Lederbergia galactosidilytica</name>
    <dbReference type="NCBI Taxonomy" id="217031"/>
    <lineage>
        <taxon>Bacteria</taxon>
        <taxon>Bacillati</taxon>
        <taxon>Bacillota</taxon>
        <taxon>Bacilli</taxon>
        <taxon>Bacillales</taxon>
        <taxon>Bacillaceae</taxon>
        <taxon>Lederbergia</taxon>
    </lineage>
</organism>
<dbReference type="EMBL" id="LDJR01000052">
    <property type="protein sequence ID" value="OAK70068.1"/>
    <property type="molecule type" value="Genomic_DNA"/>
</dbReference>
<dbReference type="RefSeq" id="WP_064468260.1">
    <property type="nucleotide sequence ID" value="NZ_LDJR01000052.1"/>
</dbReference>
<proteinExistence type="predicted"/>
<dbReference type="PATRIC" id="fig|217031.6.peg.2765"/>
<accession>A0A177ZT99</accession>
<sequence length="68" mass="7734">MTNNLKPLYELGYLEKGMTIIDPNGKRATITKLGSMEGMPLVHFNDDPNPVMWDWDRLIPDVMAEVAE</sequence>
<reference evidence="1 2" key="1">
    <citation type="submission" date="2015-05" db="EMBL/GenBank/DDBJ databases">
        <title>Comparison of genome.</title>
        <authorList>
            <person name="Zheng Z."/>
            <person name="Sun M."/>
        </authorList>
    </citation>
    <scope>NUCLEOTIDE SEQUENCE [LARGE SCALE GENOMIC DNA]</scope>
    <source>
        <strain evidence="1 2">G25-74</strain>
    </source>
</reference>
<gene>
    <name evidence="1" type="ORF">ABB05_12860</name>
</gene>
<dbReference type="Proteomes" id="UP000077881">
    <property type="component" value="Unassembled WGS sequence"/>
</dbReference>
<dbReference type="STRING" id="217031.ABB05_12860"/>
<evidence type="ECO:0000313" key="1">
    <source>
        <dbReference type="EMBL" id="OAK70068.1"/>
    </source>
</evidence>
<evidence type="ECO:0000313" key="2">
    <source>
        <dbReference type="Proteomes" id="UP000077881"/>
    </source>
</evidence>
<protein>
    <submittedName>
        <fullName evidence="1">Uncharacterized protein</fullName>
    </submittedName>
</protein>
<dbReference type="OrthoDB" id="2972914at2"/>
<name>A0A177ZT99_9BACI</name>
<comment type="caution">
    <text evidence="1">The sequence shown here is derived from an EMBL/GenBank/DDBJ whole genome shotgun (WGS) entry which is preliminary data.</text>
</comment>
<keyword evidence="2" id="KW-1185">Reference proteome</keyword>